<reference evidence="1" key="1">
    <citation type="submission" date="2018-02" db="EMBL/GenBank/DDBJ databases">
        <title>Rhizophora mucronata_Transcriptome.</title>
        <authorList>
            <person name="Meera S.P."/>
            <person name="Sreeshan A."/>
            <person name="Augustine A."/>
        </authorList>
    </citation>
    <scope>NUCLEOTIDE SEQUENCE</scope>
    <source>
        <tissue evidence="1">Leaf</tissue>
    </source>
</reference>
<dbReference type="EMBL" id="GGEC01072755">
    <property type="protein sequence ID" value="MBX53239.1"/>
    <property type="molecule type" value="Transcribed_RNA"/>
</dbReference>
<sequence length="23" mass="2641">MTKRSIIIIELQKVKNEKAGKGR</sequence>
<dbReference type="AlphaFoldDB" id="A0A2P2PEZ1"/>
<organism evidence="1">
    <name type="scientific">Rhizophora mucronata</name>
    <name type="common">Asiatic mangrove</name>
    <dbReference type="NCBI Taxonomy" id="61149"/>
    <lineage>
        <taxon>Eukaryota</taxon>
        <taxon>Viridiplantae</taxon>
        <taxon>Streptophyta</taxon>
        <taxon>Embryophyta</taxon>
        <taxon>Tracheophyta</taxon>
        <taxon>Spermatophyta</taxon>
        <taxon>Magnoliopsida</taxon>
        <taxon>eudicotyledons</taxon>
        <taxon>Gunneridae</taxon>
        <taxon>Pentapetalae</taxon>
        <taxon>rosids</taxon>
        <taxon>fabids</taxon>
        <taxon>Malpighiales</taxon>
        <taxon>Rhizophoraceae</taxon>
        <taxon>Rhizophora</taxon>
    </lineage>
</organism>
<proteinExistence type="predicted"/>
<evidence type="ECO:0000313" key="1">
    <source>
        <dbReference type="EMBL" id="MBX53239.1"/>
    </source>
</evidence>
<accession>A0A2P2PEZ1</accession>
<protein>
    <submittedName>
        <fullName evidence="1">Uncharacterized protein</fullName>
    </submittedName>
</protein>
<name>A0A2P2PEZ1_RHIMU</name>